<dbReference type="RefSeq" id="WP_046912418.1">
    <property type="nucleotide sequence ID" value="NZ_BAAAXG010000026.1"/>
</dbReference>
<keyword evidence="1" id="KW-0732">Signal</keyword>
<accession>A0A2P2GCA6</accession>
<dbReference type="AlphaFoldDB" id="A0A2P2GCA6"/>
<dbReference type="EMBL" id="LAQS01000120">
    <property type="protein sequence ID" value="KKZ69056.1"/>
    <property type="molecule type" value="Genomic_DNA"/>
</dbReference>
<name>A0A2P2GCA6_STREW</name>
<sequence>MRRFGTSLAALGLAVAGLVAPAAVAEASATGTASNHCNDIWPGRNGYVYAYDGAYCYTQLGRAAGDDADWNAAGGGFENAGDKASSVLNAGYTGSYSIVQFHYLTGYAGGYNCLKAEEFFVDDLSRNTFSSGYTMNNNIRSHRWVNGCDRWMS</sequence>
<dbReference type="OrthoDB" id="4331642at2"/>
<organism evidence="2 3">
    <name type="scientific">Streptomyces showdoensis</name>
    <dbReference type="NCBI Taxonomy" id="68268"/>
    <lineage>
        <taxon>Bacteria</taxon>
        <taxon>Bacillati</taxon>
        <taxon>Actinomycetota</taxon>
        <taxon>Actinomycetes</taxon>
        <taxon>Kitasatosporales</taxon>
        <taxon>Streptomycetaceae</taxon>
        <taxon>Streptomyces</taxon>
    </lineage>
</organism>
<keyword evidence="3" id="KW-1185">Reference proteome</keyword>
<evidence type="ECO:0000313" key="3">
    <source>
        <dbReference type="Proteomes" id="UP000265325"/>
    </source>
</evidence>
<feature type="signal peptide" evidence="1">
    <location>
        <begin position="1"/>
        <end position="25"/>
    </location>
</feature>
<proteinExistence type="predicted"/>
<reference evidence="2 3" key="1">
    <citation type="submission" date="2015-05" db="EMBL/GenBank/DDBJ databases">
        <title>Draft Genome assembly of Streptomyces showdoensis.</title>
        <authorList>
            <person name="Thapa K.K."/>
            <person name="Metsa-Ketela M."/>
        </authorList>
    </citation>
    <scope>NUCLEOTIDE SEQUENCE [LARGE SCALE GENOMIC DNA]</scope>
    <source>
        <strain evidence="2 3">ATCC 15227</strain>
    </source>
</reference>
<dbReference type="Proteomes" id="UP000265325">
    <property type="component" value="Unassembled WGS sequence"/>
</dbReference>
<protein>
    <submittedName>
        <fullName evidence="2">Uncharacterized protein</fullName>
    </submittedName>
</protein>
<feature type="chain" id="PRO_5039427646" evidence="1">
    <location>
        <begin position="26"/>
        <end position="153"/>
    </location>
</feature>
<evidence type="ECO:0000313" key="2">
    <source>
        <dbReference type="EMBL" id="KKZ69056.1"/>
    </source>
</evidence>
<gene>
    <name evidence="2" type="ORF">VO63_36235</name>
</gene>
<evidence type="ECO:0000256" key="1">
    <source>
        <dbReference type="SAM" id="SignalP"/>
    </source>
</evidence>
<comment type="caution">
    <text evidence="2">The sequence shown here is derived from an EMBL/GenBank/DDBJ whole genome shotgun (WGS) entry which is preliminary data.</text>
</comment>